<keyword evidence="3" id="KW-1185">Reference proteome</keyword>
<feature type="domain" description="FMN-binding" evidence="1">
    <location>
        <begin position="361"/>
        <end position="434"/>
    </location>
</feature>
<accession>A0A517P2T1</accession>
<dbReference type="GO" id="GO:0010181">
    <property type="term" value="F:FMN binding"/>
    <property type="evidence" value="ECO:0007669"/>
    <property type="project" value="InterPro"/>
</dbReference>
<dbReference type="EMBL" id="CP036526">
    <property type="protein sequence ID" value="QDT13677.1"/>
    <property type="molecule type" value="Genomic_DNA"/>
</dbReference>
<name>A0A517P2T1_9BACT</name>
<organism evidence="2 3">
    <name type="scientific">Stieleria marina</name>
    <dbReference type="NCBI Taxonomy" id="1930275"/>
    <lineage>
        <taxon>Bacteria</taxon>
        <taxon>Pseudomonadati</taxon>
        <taxon>Planctomycetota</taxon>
        <taxon>Planctomycetia</taxon>
        <taxon>Pirellulales</taxon>
        <taxon>Pirellulaceae</taxon>
        <taxon>Stieleria</taxon>
    </lineage>
</organism>
<dbReference type="OrthoDB" id="240053at2"/>
<dbReference type="InterPro" id="IPR007329">
    <property type="entry name" value="FMN-bd"/>
</dbReference>
<dbReference type="AlphaFoldDB" id="A0A517P2T1"/>
<sequence length="436" mass="47857">MQNRLIGLAIVLISVCGLCTPAWSLDSVEFMSGAKMEGTVKEIRKTAKEFDFEAEVGARTSVRTYPFAKVHAVTFNGKRFVLTPKPDAASVAGSGDANSVQRSEAEVKQLIQTEGATLPDWFDATPLEYPKTLDLSWPLKPPKKGWNNKVNIGQYLWDVINPNTGRWHKGIKLVHHCQSLHKGNVTLLSRDHSTLGRLFFDLMQDYPRAAYWMQKGQGRDSNMKREHVMLAECYWRMGNRQMALKFLGGGSQDAFTSLAAIKLLGDMGETKRAVAMADRLSNTGVSNQAFLAAGDALRQADQLDDAVAYYSKVVNGQGFRNAEYEKRFKARARESIDAIRLFDQADPTKAKDGTHSGSSTGYNGKLEVAVKVADGKILSVKVTKHKEKQFYSALTDTEASILRLQTVRGIDGTSGATITSQAIVNATARALAGASQ</sequence>
<reference evidence="2 3" key="1">
    <citation type="submission" date="2019-02" db="EMBL/GenBank/DDBJ databases">
        <title>Deep-cultivation of Planctomycetes and their phenomic and genomic characterization uncovers novel biology.</title>
        <authorList>
            <person name="Wiegand S."/>
            <person name="Jogler M."/>
            <person name="Boedeker C."/>
            <person name="Pinto D."/>
            <person name="Vollmers J."/>
            <person name="Rivas-Marin E."/>
            <person name="Kohn T."/>
            <person name="Peeters S.H."/>
            <person name="Heuer A."/>
            <person name="Rast P."/>
            <person name="Oberbeckmann S."/>
            <person name="Bunk B."/>
            <person name="Jeske O."/>
            <person name="Meyerdierks A."/>
            <person name="Storesund J.E."/>
            <person name="Kallscheuer N."/>
            <person name="Luecker S."/>
            <person name="Lage O.M."/>
            <person name="Pohl T."/>
            <person name="Merkel B.J."/>
            <person name="Hornburger P."/>
            <person name="Mueller R.-W."/>
            <person name="Bruemmer F."/>
            <person name="Labrenz M."/>
            <person name="Spormann A.M."/>
            <person name="Op den Camp H."/>
            <person name="Overmann J."/>
            <person name="Amann R."/>
            <person name="Jetten M.S.M."/>
            <person name="Mascher T."/>
            <person name="Medema M.H."/>
            <person name="Devos D.P."/>
            <person name="Kaster A.-K."/>
            <person name="Ovreas L."/>
            <person name="Rohde M."/>
            <person name="Galperin M.Y."/>
            <person name="Jogler C."/>
        </authorList>
    </citation>
    <scope>NUCLEOTIDE SEQUENCE [LARGE SCALE GENOMIC DNA]</scope>
    <source>
        <strain evidence="2 3">K23_9</strain>
    </source>
</reference>
<dbReference type="Gene3D" id="1.25.40.10">
    <property type="entry name" value="Tetratricopeptide repeat domain"/>
    <property type="match status" value="1"/>
</dbReference>
<dbReference type="Proteomes" id="UP000319817">
    <property type="component" value="Chromosome"/>
</dbReference>
<protein>
    <submittedName>
        <fullName evidence="2">Electron transport complex subunit RsxG</fullName>
    </submittedName>
</protein>
<evidence type="ECO:0000313" key="3">
    <source>
        <dbReference type="Proteomes" id="UP000319817"/>
    </source>
</evidence>
<proteinExistence type="predicted"/>
<evidence type="ECO:0000259" key="1">
    <source>
        <dbReference type="SMART" id="SM00900"/>
    </source>
</evidence>
<dbReference type="Gene3D" id="3.90.1010.20">
    <property type="match status" value="1"/>
</dbReference>
<dbReference type="GO" id="GO:0016020">
    <property type="term" value="C:membrane"/>
    <property type="evidence" value="ECO:0007669"/>
    <property type="project" value="InterPro"/>
</dbReference>
<dbReference type="SUPFAM" id="SSF81901">
    <property type="entry name" value="HCP-like"/>
    <property type="match status" value="1"/>
</dbReference>
<dbReference type="Pfam" id="PF04205">
    <property type="entry name" value="FMN_bind"/>
    <property type="match status" value="1"/>
</dbReference>
<gene>
    <name evidence="2" type="primary">rsxG_2</name>
    <name evidence="2" type="ORF">K239x_56970</name>
</gene>
<dbReference type="InterPro" id="IPR011990">
    <property type="entry name" value="TPR-like_helical_dom_sf"/>
</dbReference>
<evidence type="ECO:0000313" key="2">
    <source>
        <dbReference type="EMBL" id="QDT13677.1"/>
    </source>
</evidence>
<dbReference type="RefSeq" id="WP_145421434.1">
    <property type="nucleotide sequence ID" value="NZ_CP036526.1"/>
</dbReference>
<dbReference type="SMART" id="SM00900">
    <property type="entry name" value="FMN_bind"/>
    <property type="match status" value="1"/>
</dbReference>